<dbReference type="Proteomes" id="UP000622533">
    <property type="component" value="Unassembled WGS sequence"/>
</dbReference>
<evidence type="ECO:0000313" key="2">
    <source>
        <dbReference type="Proteomes" id="UP000622533"/>
    </source>
</evidence>
<name>A0A8J6ZP80_DESMC</name>
<gene>
    <name evidence="1" type="ORF">IQ276_21875</name>
</gene>
<accession>A0A8J6ZP80</accession>
<proteinExistence type="predicted"/>
<dbReference type="EMBL" id="JADEXS010000342">
    <property type="protein sequence ID" value="MBE9024969.1"/>
    <property type="molecule type" value="Genomic_DNA"/>
</dbReference>
<keyword evidence="2" id="KW-1185">Reference proteome</keyword>
<protein>
    <submittedName>
        <fullName evidence="1">Uncharacterized protein</fullName>
    </submittedName>
</protein>
<reference evidence="1" key="1">
    <citation type="submission" date="2020-10" db="EMBL/GenBank/DDBJ databases">
        <authorList>
            <person name="Castelo-Branco R."/>
            <person name="Eusebio N."/>
            <person name="Adriana R."/>
            <person name="Vieira A."/>
            <person name="Brugerolle De Fraissinette N."/>
            <person name="Rezende De Castro R."/>
            <person name="Schneider M.P."/>
            <person name="Vasconcelos V."/>
            <person name="Leao P.N."/>
        </authorList>
    </citation>
    <scope>NUCLEOTIDE SEQUENCE</scope>
    <source>
        <strain evidence="1">LEGE 12446</strain>
    </source>
</reference>
<dbReference type="RefSeq" id="WP_193919702.1">
    <property type="nucleotide sequence ID" value="NZ_JADEXS020000001.1"/>
</dbReference>
<comment type="caution">
    <text evidence="1">The sequence shown here is derived from an EMBL/GenBank/DDBJ whole genome shotgun (WGS) entry which is preliminary data.</text>
</comment>
<evidence type="ECO:0000313" key="1">
    <source>
        <dbReference type="EMBL" id="MBE9024969.1"/>
    </source>
</evidence>
<dbReference type="AlphaFoldDB" id="A0A8J6ZP80"/>
<organism evidence="1 2">
    <name type="scientific">Desmonostoc muscorum LEGE 12446</name>
    <dbReference type="NCBI Taxonomy" id="1828758"/>
    <lineage>
        <taxon>Bacteria</taxon>
        <taxon>Bacillati</taxon>
        <taxon>Cyanobacteriota</taxon>
        <taxon>Cyanophyceae</taxon>
        <taxon>Nostocales</taxon>
        <taxon>Nostocaceae</taxon>
        <taxon>Desmonostoc</taxon>
    </lineage>
</organism>
<sequence length="62" mass="7008">MLDLIANPGAAILLIFRQEIYLEKNQPQSSAIIAMHTTFYKSISIISGVFGDRSNNEYWLFG</sequence>